<comment type="caution">
    <text evidence="2">The sequence shown here is derived from an EMBL/GenBank/DDBJ whole genome shotgun (WGS) entry which is preliminary data.</text>
</comment>
<proteinExistence type="predicted"/>
<feature type="repeat" description="TPR" evidence="1">
    <location>
        <begin position="64"/>
        <end position="97"/>
    </location>
</feature>
<reference evidence="2" key="1">
    <citation type="submission" date="2012-10" db="EMBL/GenBank/DDBJ databases">
        <authorList>
            <person name="Harkins D.M."/>
            <person name="Durkin A.S."/>
            <person name="Brinkac L.M."/>
            <person name="Selengut J.D."/>
            <person name="Sanka R."/>
            <person name="DePew J."/>
            <person name="Purushe J."/>
            <person name="Picardeau M."/>
            <person name="Werts C."/>
            <person name="Goarant C."/>
            <person name="Vinetz J.M."/>
            <person name="Sutton G.G."/>
            <person name="Nelson W.C."/>
            <person name="Fouts D.E."/>
        </authorList>
    </citation>
    <scope>NUCLEOTIDE SEQUENCE [LARGE SCALE GENOMIC DNA]</scope>
    <source>
        <strain evidence="2">200802841</strain>
    </source>
</reference>
<keyword evidence="3" id="KW-1185">Reference proteome</keyword>
<dbReference type="PROSITE" id="PS50005">
    <property type="entry name" value="TPR"/>
    <property type="match status" value="1"/>
</dbReference>
<evidence type="ECO:0000313" key="3">
    <source>
        <dbReference type="Proteomes" id="UP000006339"/>
    </source>
</evidence>
<dbReference type="EMBL" id="AKWH02000032">
    <property type="protein sequence ID" value="EKO51825.1"/>
    <property type="molecule type" value="Genomic_DNA"/>
</dbReference>
<dbReference type="AlphaFoldDB" id="A0A828Y8D1"/>
<name>A0A828Y8D1_9LEPT</name>
<dbReference type="Proteomes" id="UP000006339">
    <property type="component" value="Unassembled WGS sequence"/>
</dbReference>
<protein>
    <recommendedName>
        <fullName evidence="4">Tetratricopeptide repeat protein</fullName>
    </recommendedName>
</protein>
<evidence type="ECO:0000313" key="2">
    <source>
        <dbReference type="EMBL" id="EKO51825.1"/>
    </source>
</evidence>
<organism evidence="2 3">
    <name type="scientific">Leptospira kirschneri str. 200802841</name>
    <dbReference type="NCBI Taxonomy" id="1193047"/>
    <lineage>
        <taxon>Bacteria</taxon>
        <taxon>Pseudomonadati</taxon>
        <taxon>Spirochaetota</taxon>
        <taxon>Spirochaetia</taxon>
        <taxon>Leptospirales</taxon>
        <taxon>Leptospiraceae</taxon>
        <taxon>Leptospira</taxon>
    </lineage>
</organism>
<gene>
    <name evidence="2" type="ORF">LEP1GSC131_1453</name>
</gene>
<dbReference type="InterPro" id="IPR019734">
    <property type="entry name" value="TPR_rpt"/>
</dbReference>
<dbReference type="Gene3D" id="1.25.40.10">
    <property type="entry name" value="Tetratricopeptide repeat domain"/>
    <property type="match status" value="1"/>
</dbReference>
<sequence length="175" mass="20113">MIFIRLYWIGKEFYTLPLVSATLETGSELQGKSSRDLWKFLKSLFLGSVYVAGRNRSNKIKSATETYFNLEIVYSRTGNKKRAIESYQRFIEATPTKYEKSEQDARAKIEELKKVLLIGKNIELESDPGSVFFVRHFHKAETFGLPGRITVPTKFKSIGNFSESLPTHSQINNEF</sequence>
<keyword evidence="1" id="KW-0802">TPR repeat</keyword>
<accession>A0A828Y8D1</accession>
<dbReference type="RefSeq" id="WP_004756968.1">
    <property type="nucleotide sequence ID" value="NZ_AKWH02000032.1"/>
</dbReference>
<evidence type="ECO:0000256" key="1">
    <source>
        <dbReference type="PROSITE-ProRule" id="PRU00339"/>
    </source>
</evidence>
<evidence type="ECO:0008006" key="4">
    <source>
        <dbReference type="Google" id="ProtNLM"/>
    </source>
</evidence>
<dbReference type="InterPro" id="IPR011990">
    <property type="entry name" value="TPR-like_helical_dom_sf"/>
</dbReference>